<keyword evidence="2" id="KW-1185">Reference proteome</keyword>
<proteinExistence type="predicted"/>
<dbReference type="GeneID" id="19142210"/>
<name>W6YK81_COCC2</name>
<dbReference type="EMBL" id="KI964655">
    <property type="protein sequence ID" value="EUC31666.1"/>
    <property type="molecule type" value="Genomic_DNA"/>
</dbReference>
<accession>W6YK81</accession>
<dbReference type="AlphaFoldDB" id="W6YK81"/>
<evidence type="ECO:0000313" key="2">
    <source>
        <dbReference type="Proteomes" id="UP000053841"/>
    </source>
</evidence>
<evidence type="ECO:0000313" key="1">
    <source>
        <dbReference type="EMBL" id="EUC31666.1"/>
    </source>
</evidence>
<dbReference type="RefSeq" id="XP_007714053.1">
    <property type="nucleotide sequence ID" value="XM_007715863.1"/>
</dbReference>
<sequence>MTLCGHDFPSDCCCAVQAGFQQDTCLLSCRPEESGLSVYSTVIQTYIISIAACVGHGIQGSDGTRRKFLEHDPLPAAKNASSDKRPSPYRVAPKMQSRCSHDCRLLVFANQLSKIHISPLMPCFQT</sequence>
<dbReference type="Proteomes" id="UP000053841">
    <property type="component" value="Unassembled WGS sequence"/>
</dbReference>
<organism evidence="1 2">
    <name type="scientific">Cochliobolus carbonum (strain 26-R-13)</name>
    <name type="common">Maize leaf spot fungus</name>
    <name type="synonym">Bipolaris zeicola</name>
    <dbReference type="NCBI Taxonomy" id="930089"/>
    <lineage>
        <taxon>Eukaryota</taxon>
        <taxon>Fungi</taxon>
        <taxon>Dikarya</taxon>
        <taxon>Ascomycota</taxon>
        <taxon>Pezizomycotina</taxon>
        <taxon>Dothideomycetes</taxon>
        <taxon>Pleosporomycetidae</taxon>
        <taxon>Pleosporales</taxon>
        <taxon>Pleosporineae</taxon>
        <taxon>Pleosporaceae</taxon>
        <taxon>Bipolaris</taxon>
    </lineage>
</organism>
<dbReference type="HOGENOM" id="CLU_1981277_0_0_1"/>
<dbReference type="KEGG" id="bze:COCCADRAFT_100699"/>
<reference evidence="1 2" key="1">
    <citation type="journal article" date="2013" name="PLoS Genet.">
        <title>Comparative genome structure, secondary metabolite, and effector coding capacity across Cochliobolus pathogens.</title>
        <authorList>
            <person name="Condon B.J."/>
            <person name="Leng Y."/>
            <person name="Wu D."/>
            <person name="Bushley K.E."/>
            <person name="Ohm R.A."/>
            <person name="Otillar R."/>
            <person name="Martin J."/>
            <person name="Schackwitz W."/>
            <person name="Grimwood J."/>
            <person name="MohdZainudin N."/>
            <person name="Xue C."/>
            <person name="Wang R."/>
            <person name="Manning V.A."/>
            <person name="Dhillon B."/>
            <person name="Tu Z.J."/>
            <person name="Steffenson B.J."/>
            <person name="Salamov A."/>
            <person name="Sun H."/>
            <person name="Lowry S."/>
            <person name="LaButti K."/>
            <person name="Han J."/>
            <person name="Copeland A."/>
            <person name="Lindquist E."/>
            <person name="Barry K."/>
            <person name="Schmutz J."/>
            <person name="Baker S.E."/>
            <person name="Ciuffetti L.M."/>
            <person name="Grigoriev I.V."/>
            <person name="Zhong S."/>
            <person name="Turgeon B.G."/>
        </authorList>
    </citation>
    <scope>NUCLEOTIDE SEQUENCE [LARGE SCALE GENOMIC DNA]</scope>
    <source>
        <strain evidence="1 2">26-R-13</strain>
    </source>
</reference>
<protein>
    <submittedName>
        <fullName evidence="1">Uncharacterized protein</fullName>
    </submittedName>
</protein>
<gene>
    <name evidence="1" type="ORF">COCCADRAFT_100699</name>
</gene>